<dbReference type="AlphaFoldDB" id="A0A6A6A4N6"/>
<proteinExistence type="predicted"/>
<organism evidence="1 2">
    <name type="scientific">Dothidotthia symphoricarpi CBS 119687</name>
    <dbReference type="NCBI Taxonomy" id="1392245"/>
    <lineage>
        <taxon>Eukaryota</taxon>
        <taxon>Fungi</taxon>
        <taxon>Dikarya</taxon>
        <taxon>Ascomycota</taxon>
        <taxon>Pezizomycotina</taxon>
        <taxon>Dothideomycetes</taxon>
        <taxon>Pleosporomycetidae</taxon>
        <taxon>Pleosporales</taxon>
        <taxon>Dothidotthiaceae</taxon>
        <taxon>Dothidotthia</taxon>
    </lineage>
</organism>
<evidence type="ECO:0000313" key="1">
    <source>
        <dbReference type="EMBL" id="KAF2126962.1"/>
    </source>
</evidence>
<evidence type="ECO:0000313" key="2">
    <source>
        <dbReference type="Proteomes" id="UP000799771"/>
    </source>
</evidence>
<name>A0A6A6A4N6_9PLEO</name>
<dbReference type="Proteomes" id="UP000799771">
    <property type="component" value="Unassembled WGS sequence"/>
</dbReference>
<reference evidence="1" key="1">
    <citation type="journal article" date="2020" name="Stud. Mycol.">
        <title>101 Dothideomycetes genomes: a test case for predicting lifestyles and emergence of pathogens.</title>
        <authorList>
            <person name="Haridas S."/>
            <person name="Albert R."/>
            <person name="Binder M."/>
            <person name="Bloem J."/>
            <person name="Labutti K."/>
            <person name="Salamov A."/>
            <person name="Andreopoulos B."/>
            <person name="Baker S."/>
            <person name="Barry K."/>
            <person name="Bills G."/>
            <person name="Bluhm B."/>
            <person name="Cannon C."/>
            <person name="Castanera R."/>
            <person name="Culley D."/>
            <person name="Daum C."/>
            <person name="Ezra D."/>
            <person name="Gonzalez J."/>
            <person name="Henrissat B."/>
            <person name="Kuo A."/>
            <person name="Liang C."/>
            <person name="Lipzen A."/>
            <person name="Lutzoni F."/>
            <person name="Magnuson J."/>
            <person name="Mondo S."/>
            <person name="Nolan M."/>
            <person name="Ohm R."/>
            <person name="Pangilinan J."/>
            <person name="Park H.-J."/>
            <person name="Ramirez L."/>
            <person name="Alfaro M."/>
            <person name="Sun H."/>
            <person name="Tritt A."/>
            <person name="Yoshinaga Y."/>
            <person name="Zwiers L.-H."/>
            <person name="Turgeon B."/>
            <person name="Goodwin S."/>
            <person name="Spatafora J."/>
            <person name="Crous P."/>
            <person name="Grigoriev I."/>
        </authorList>
    </citation>
    <scope>NUCLEOTIDE SEQUENCE</scope>
    <source>
        <strain evidence="1">CBS 119687</strain>
    </source>
</reference>
<gene>
    <name evidence="1" type="ORF">P153DRAFT_368982</name>
</gene>
<sequence>MEATYNFVLGPPHFSGAAVQRINEARQRYCFCLDGPPCTAREWMTACSAASPAVVN</sequence>
<accession>A0A6A6A4N6</accession>
<dbReference type="GeneID" id="54409089"/>
<dbReference type="EMBL" id="ML977512">
    <property type="protein sequence ID" value="KAF2126962.1"/>
    <property type="molecule type" value="Genomic_DNA"/>
</dbReference>
<keyword evidence="2" id="KW-1185">Reference proteome</keyword>
<dbReference type="RefSeq" id="XP_033521354.1">
    <property type="nucleotide sequence ID" value="XM_033668657.1"/>
</dbReference>
<protein>
    <submittedName>
        <fullName evidence="1">Uncharacterized protein</fullName>
    </submittedName>
</protein>